<evidence type="ECO:0000259" key="1">
    <source>
        <dbReference type="Pfam" id="PF08241"/>
    </source>
</evidence>
<dbReference type="EMBL" id="KV426317">
    <property type="protein sequence ID" value="KZV82545.1"/>
    <property type="molecule type" value="Genomic_DNA"/>
</dbReference>
<evidence type="ECO:0000313" key="2">
    <source>
        <dbReference type="EMBL" id="KZV82545.1"/>
    </source>
</evidence>
<dbReference type="InterPro" id="IPR029063">
    <property type="entry name" value="SAM-dependent_MTases_sf"/>
</dbReference>
<dbReference type="Gene3D" id="3.40.50.150">
    <property type="entry name" value="Vaccinia Virus protein VP39"/>
    <property type="match status" value="1"/>
</dbReference>
<dbReference type="GO" id="GO:0008757">
    <property type="term" value="F:S-adenosylmethionine-dependent methyltransferase activity"/>
    <property type="evidence" value="ECO:0007669"/>
    <property type="project" value="InterPro"/>
</dbReference>
<keyword evidence="2" id="KW-0489">Methyltransferase</keyword>
<keyword evidence="3" id="KW-1185">Reference proteome</keyword>
<dbReference type="InterPro" id="IPR013216">
    <property type="entry name" value="Methyltransf_11"/>
</dbReference>
<dbReference type="InParanoid" id="A0A165CIS4"/>
<name>A0A165CIS4_EXIGL</name>
<reference evidence="2 3" key="1">
    <citation type="journal article" date="2016" name="Mol. Biol. Evol.">
        <title>Comparative Genomics of Early-Diverging Mushroom-Forming Fungi Provides Insights into the Origins of Lignocellulose Decay Capabilities.</title>
        <authorList>
            <person name="Nagy L.G."/>
            <person name="Riley R."/>
            <person name="Tritt A."/>
            <person name="Adam C."/>
            <person name="Daum C."/>
            <person name="Floudas D."/>
            <person name="Sun H."/>
            <person name="Yadav J.S."/>
            <person name="Pangilinan J."/>
            <person name="Larsson K.H."/>
            <person name="Matsuura K."/>
            <person name="Barry K."/>
            <person name="Labutti K."/>
            <person name="Kuo R."/>
            <person name="Ohm R.A."/>
            <person name="Bhattacharya S.S."/>
            <person name="Shirouzu T."/>
            <person name="Yoshinaga Y."/>
            <person name="Martin F.M."/>
            <person name="Grigoriev I.V."/>
            <person name="Hibbett D.S."/>
        </authorList>
    </citation>
    <scope>NUCLEOTIDE SEQUENCE [LARGE SCALE GENOMIC DNA]</scope>
    <source>
        <strain evidence="2 3">HHB12029</strain>
    </source>
</reference>
<dbReference type="AlphaFoldDB" id="A0A165CIS4"/>
<proteinExistence type="predicted"/>
<dbReference type="Pfam" id="PF08241">
    <property type="entry name" value="Methyltransf_11"/>
    <property type="match status" value="1"/>
</dbReference>
<dbReference type="SUPFAM" id="SSF53335">
    <property type="entry name" value="S-adenosyl-L-methionine-dependent methyltransferases"/>
    <property type="match status" value="1"/>
</dbReference>
<organism evidence="2 3">
    <name type="scientific">Exidia glandulosa HHB12029</name>
    <dbReference type="NCBI Taxonomy" id="1314781"/>
    <lineage>
        <taxon>Eukaryota</taxon>
        <taxon>Fungi</taxon>
        <taxon>Dikarya</taxon>
        <taxon>Basidiomycota</taxon>
        <taxon>Agaricomycotina</taxon>
        <taxon>Agaricomycetes</taxon>
        <taxon>Auriculariales</taxon>
        <taxon>Exidiaceae</taxon>
        <taxon>Exidia</taxon>
    </lineage>
</organism>
<dbReference type="OrthoDB" id="3355826at2759"/>
<keyword evidence="2" id="KW-0808">Transferase</keyword>
<sequence length="297" mass="32344">MSTATSKETIGAEQWARKDVGKDYKLGERMTRVVAGVLIKQSGVLDAARAGGEVKILDSACGIGIVTSLLQEALKDAPSNTWNVTCTDFSDGMISSAKERADVESWKNIVDITIADAQDTKLPSGSYTHVLTSLGFGIFPNSDAALDECTRMLVPGGTLGISTWHYASWPELMQRGLELAGASVKFPPLLDTYASRTGYDWSSVEAVETLLKKRGFEDVVVRLNEQVTPFSKEEMTGEVIGKMSLSMIIRMLPEEDRVWEPKVLPAIAEHWGEMFGEGGEYPMKMISVIATAKKPTA</sequence>
<dbReference type="CDD" id="cd02440">
    <property type="entry name" value="AdoMet_MTases"/>
    <property type="match status" value="1"/>
</dbReference>
<gene>
    <name evidence="2" type="ORF">EXIGLDRAFT_843618</name>
</gene>
<accession>A0A165CIS4</accession>
<feature type="domain" description="Methyltransferase type 11" evidence="1">
    <location>
        <begin position="57"/>
        <end position="159"/>
    </location>
</feature>
<dbReference type="PANTHER" id="PTHR43591">
    <property type="entry name" value="METHYLTRANSFERASE"/>
    <property type="match status" value="1"/>
</dbReference>
<dbReference type="GO" id="GO:0032259">
    <property type="term" value="P:methylation"/>
    <property type="evidence" value="ECO:0007669"/>
    <property type="project" value="UniProtKB-KW"/>
</dbReference>
<evidence type="ECO:0000313" key="3">
    <source>
        <dbReference type="Proteomes" id="UP000077266"/>
    </source>
</evidence>
<dbReference type="Proteomes" id="UP000077266">
    <property type="component" value="Unassembled WGS sequence"/>
</dbReference>
<protein>
    <submittedName>
        <fullName evidence="2">S-adenosyl-L-methionine-dependent methyltransferase</fullName>
    </submittedName>
</protein>